<feature type="compositionally biased region" description="Polar residues" evidence="2">
    <location>
        <begin position="211"/>
        <end position="227"/>
    </location>
</feature>
<feature type="coiled-coil region" evidence="1">
    <location>
        <begin position="77"/>
        <end position="197"/>
    </location>
</feature>
<name>A0A8S1QVH8_9CILI</name>
<evidence type="ECO:0000313" key="3">
    <source>
        <dbReference type="EMBL" id="CAD8118707.1"/>
    </source>
</evidence>
<protein>
    <submittedName>
        <fullName evidence="3">Uncharacterized protein</fullName>
    </submittedName>
</protein>
<sequence>MNYQNSIQRTPKALQIQIPSSPPILRTQLSPNQFSSPKRIIPVTEIIRIIPNDLPSTPQLNPLQKPDITVPELKNFLDDLLKRYDKLVIDLQNSTQNQIKLQNELTNLQKDANYKIQATNIENSILSETLKNKNEEITLLHQLIDRLKQQHLQEIQDLKQENQNVSAILTNKLQQMNSFAKDKLSELEQTKSLLQLRDQEVLEWRSRKNNPDTNTQESNNMKSNIPNFNQTYDQIINENQNLKSQLQQKQNEINVLKNQLQQGLSKNDLQLYAELQQARKEIQYYQEQIMSKQSNDNLADIEDHEEKIQILESEIKRLNKQLADMRHELENYRAHQSENEFLKSKLSDKQNQIKDQRIRNVQN</sequence>
<dbReference type="Proteomes" id="UP000692954">
    <property type="component" value="Unassembled WGS sequence"/>
</dbReference>
<accession>A0A8S1QVH8</accession>
<gene>
    <name evidence="3" type="ORF">PSON_ATCC_30995.1.T1180096</name>
</gene>
<keyword evidence="1" id="KW-0175">Coiled coil</keyword>
<evidence type="ECO:0000256" key="2">
    <source>
        <dbReference type="SAM" id="MobiDB-lite"/>
    </source>
</evidence>
<dbReference type="EMBL" id="CAJJDN010000118">
    <property type="protein sequence ID" value="CAD8118707.1"/>
    <property type="molecule type" value="Genomic_DNA"/>
</dbReference>
<organism evidence="3 4">
    <name type="scientific">Paramecium sonneborni</name>
    <dbReference type="NCBI Taxonomy" id="65129"/>
    <lineage>
        <taxon>Eukaryota</taxon>
        <taxon>Sar</taxon>
        <taxon>Alveolata</taxon>
        <taxon>Ciliophora</taxon>
        <taxon>Intramacronucleata</taxon>
        <taxon>Oligohymenophorea</taxon>
        <taxon>Peniculida</taxon>
        <taxon>Parameciidae</taxon>
        <taxon>Paramecium</taxon>
    </lineage>
</organism>
<keyword evidence="4" id="KW-1185">Reference proteome</keyword>
<evidence type="ECO:0000256" key="1">
    <source>
        <dbReference type="SAM" id="Coils"/>
    </source>
</evidence>
<dbReference type="OrthoDB" id="306204at2759"/>
<dbReference type="AlphaFoldDB" id="A0A8S1QVH8"/>
<evidence type="ECO:0000313" key="4">
    <source>
        <dbReference type="Proteomes" id="UP000692954"/>
    </source>
</evidence>
<feature type="region of interest" description="Disordered" evidence="2">
    <location>
        <begin position="204"/>
        <end position="227"/>
    </location>
</feature>
<comment type="caution">
    <text evidence="3">The sequence shown here is derived from an EMBL/GenBank/DDBJ whole genome shotgun (WGS) entry which is preliminary data.</text>
</comment>
<reference evidence="3" key="1">
    <citation type="submission" date="2021-01" db="EMBL/GenBank/DDBJ databases">
        <authorList>
            <consortium name="Genoscope - CEA"/>
            <person name="William W."/>
        </authorList>
    </citation>
    <scope>NUCLEOTIDE SEQUENCE</scope>
</reference>
<feature type="coiled-coil region" evidence="1">
    <location>
        <begin position="232"/>
        <end position="359"/>
    </location>
</feature>
<proteinExistence type="predicted"/>